<feature type="region of interest" description="Disordered" evidence="2">
    <location>
        <begin position="743"/>
        <end position="762"/>
    </location>
</feature>
<proteinExistence type="predicted"/>
<evidence type="ECO:0000313" key="5">
    <source>
        <dbReference type="Proteomes" id="UP000800036"/>
    </source>
</evidence>
<feature type="compositionally biased region" description="Low complexity" evidence="2">
    <location>
        <begin position="238"/>
        <end position="247"/>
    </location>
</feature>
<dbReference type="OrthoDB" id="2015405at2759"/>
<gene>
    <name evidence="4" type="ORF">BU23DRAFT_511579</name>
</gene>
<evidence type="ECO:0000256" key="2">
    <source>
        <dbReference type="SAM" id="MobiDB-lite"/>
    </source>
</evidence>
<dbReference type="SMART" id="SM00903">
    <property type="entry name" value="Flavin_Reduct"/>
    <property type="match status" value="1"/>
</dbReference>
<sequence>MALAVRPAGRFFAAFYQWNCSTQRTSQCRRVLRPSIPHISRPYSITRSLLQNVESASNVAAQAADQIPPDAAERKPGYTAESRVQADASIVESAIRNLMEPDGTARNRPHASIEMKSTIREFLRYVPSSVTILTVDAIQPGQKGILPVGCVISSLTTVTLDPPHISFNIKSPSRTLTAIREAGGRFRVHFLKQTPEAAKLAQEFTLGNSEEVLLKRRKKFNFALEDATSERSLDDATSESSTSPSEETGAEVAKMDARLVQECSVADHVVAIAVVESFQSRGPLAPTMMYHNGEYMRSRGVSLLSSAAKKVAIDLAGPRPALTARDIYYKYRLFPGEQERAHFVACLKDYLKQNKSFLRQGSTNAAHDEKFLFENWNMRSGIFGVNISQTIAQCRDELGLPANLSPKYENSPAVYRFHGALSPTDKRAILSHAKQLVQSDFMVLSESYRLFLSVLDVNPHENNLLASDILNPLRKEGLAAPFEPRSINELNPSLARLTLEELEQLEFHVLKLFKTMPFSEAAALIRNSPDVCKAIGATDIRYGPYITHKRGRLITDAYPEEYAAPHVDIRGHVTEEEKRVIVARMLDFMELNGQESFHTKVKLQFQHLCRNIKVHPDVSGIDIHFLTGKLRYLRETASSWDDIFEGMAAMREEVFEKHTFAMREIKDRVKAFVDVYPLHAAEWSNRDVLAAIGVHKDASVMTADSRTVPVRVLLSDIVAKALTVKLTDDNLSPEEMSAINTRLDQEAAKPPQQTESQDRWAVRRVTTFKPRRPDQSVGRRWQRPRAVHATFP</sequence>
<accession>A0A6A5V5S7</accession>
<dbReference type="PANTHER" id="PTHR30466">
    <property type="entry name" value="FLAVIN REDUCTASE"/>
    <property type="match status" value="1"/>
</dbReference>
<dbReference type="AlphaFoldDB" id="A0A6A5V5S7"/>
<dbReference type="GO" id="GO:0010181">
    <property type="term" value="F:FMN binding"/>
    <property type="evidence" value="ECO:0007669"/>
    <property type="project" value="InterPro"/>
</dbReference>
<evidence type="ECO:0000259" key="3">
    <source>
        <dbReference type="SMART" id="SM00903"/>
    </source>
</evidence>
<dbReference type="PANTHER" id="PTHR30466:SF1">
    <property type="entry name" value="FMN REDUCTASE (NADH) RUTF"/>
    <property type="match status" value="1"/>
</dbReference>
<feature type="domain" description="Flavin reductase like" evidence="3">
    <location>
        <begin position="123"/>
        <end position="297"/>
    </location>
</feature>
<name>A0A6A5V5S7_9PLEO</name>
<dbReference type="InterPro" id="IPR050268">
    <property type="entry name" value="NADH-dep_flavin_reductase"/>
</dbReference>
<dbReference type="Proteomes" id="UP000800036">
    <property type="component" value="Unassembled WGS sequence"/>
</dbReference>
<reference evidence="4" key="1">
    <citation type="journal article" date="2020" name="Stud. Mycol.">
        <title>101 Dothideomycetes genomes: a test case for predicting lifestyles and emergence of pathogens.</title>
        <authorList>
            <person name="Haridas S."/>
            <person name="Albert R."/>
            <person name="Binder M."/>
            <person name="Bloem J."/>
            <person name="Labutti K."/>
            <person name="Salamov A."/>
            <person name="Andreopoulos B."/>
            <person name="Baker S."/>
            <person name="Barry K."/>
            <person name="Bills G."/>
            <person name="Bluhm B."/>
            <person name="Cannon C."/>
            <person name="Castanera R."/>
            <person name="Culley D."/>
            <person name="Daum C."/>
            <person name="Ezra D."/>
            <person name="Gonzalez J."/>
            <person name="Henrissat B."/>
            <person name="Kuo A."/>
            <person name="Liang C."/>
            <person name="Lipzen A."/>
            <person name="Lutzoni F."/>
            <person name="Magnuson J."/>
            <person name="Mondo S."/>
            <person name="Nolan M."/>
            <person name="Ohm R."/>
            <person name="Pangilinan J."/>
            <person name="Park H.-J."/>
            <person name="Ramirez L."/>
            <person name="Alfaro M."/>
            <person name="Sun H."/>
            <person name="Tritt A."/>
            <person name="Yoshinaga Y."/>
            <person name="Zwiers L.-H."/>
            <person name="Turgeon B."/>
            <person name="Goodwin S."/>
            <person name="Spatafora J."/>
            <person name="Crous P."/>
            <person name="Grigoriev I."/>
        </authorList>
    </citation>
    <scope>NUCLEOTIDE SEQUENCE</scope>
    <source>
        <strain evidence="4">CBS 107.79</strain>
    </source>
</reference>
<keyword evidence="1" id="KW-0560">Oxidoreductase</keyword>
<feature type="region of interest" description="Disordered" evidence="2">
    <location>
        <begin position="768"/>
        <end position="792"/>
    </location>
</feature>
<evidence type="ECO:0000256" key="1">
    <source>
        <dbReference type="ARBA" id="ARBA00023002"/>
    </source>
</evidence>
<dbReference type="SUPFAM" id="SSF50475">
    <property type="entry name" value="FMN-binding split barrel"/>
    <property type="match status" value="1"/>
</dbReference>
<protein>
    <recommendedName>
        <fullName evidence="3">Flavin reductase like domain-containing protein</fullName>
    </recommendedName>
</protein>
<dbReference type="Gene3D" id="2.30.110.10">
    <property type="entry name" value="Electron Transport, Fmn-binding Protein, Chain A"/>
    <property type="match status" value="1"/>
</dbReference>
<dbReference type="Pfam" id="PF01613">
    <property type="entry name" value="Flavin_Reduct"/>
    <property type="match status" value="1"/>
</dbReference>
<dbReference type="EMBL" id="ML976701">
    <property type="protein sequence ID" value="KAF1970366.1"/>
    <property type="molecule type" value="Genomic_DNA"/>
</dbReference>
<evidence type="ECO:0000313" key="4">
    <source>
        <dbReference type="EMBL" id="KAF1970366.1"/>
    </source>
</evidence>
<dbReference type="GO" id="GO:0042602">
    <property type="term" value="F:riboflavin reductase (NADPH) activity"/>
    <property type="evidence" value="ECO:0007669"/>
    <property type="project" value="TreeGrafter"/>
</dbReference>
<keyword evidence="5" id="KW-1185">Reference proteome</keyword>
<dbReference type="InterPro" id="IPR002563">
    <property type="entry name" value="Flavin_Rdtase-like_dom"/>
</dbReference>
<organism evidence="4 5">
    <name type="scientific">Bimuria novae-zelandiae CBS 107.79</name>
    <dbReference type="NCBI Taxonomy" id="1447943"/>
    <lineage>
        <taxon>Eukaryota</taxon>
        <taxon>Fungi</taxon>
        <taxon>Dikarya</taxon>
        <taxon>Ascomycota</taxon>
        <taxon>Pezizomycotina</taxon>
        <taxon>Dothideomycetes</taxon>
        <taxon>Pleosporomycetidae</taxon>
        <taxon>Pleosporales</taxon>
        <taxon>Massarineae</taxon>
        <taxon>Didymosphaeriaceae</taxon>
        <taxon>Bimuria</taxon>
    </lineage>
</organism>
<dbReference type="InterPro" id="IPR012349">
    <property type="entry name" value="Split_barrel_FMN-bd"/>
</dbReference>
<feature type="region of interest" description="Disordered" evidence="2">
    <location>
        <begin position="231"/>
        <end position="252"/>
    </location>
</feature>